<feature type="region of interest" description="Disordered" evidence="1">
    <location>
        <begin position="230"/>
        <end position="252"/>
    </location>
</feature>
<dbReference type="EMBL" id="BMNB01000006">
    <property type="protein sequence ID" value="GGM32975.1"/>
    <property type="molecule type" value="Genomic_DNA"/>
</dbReference>
<keyword evidence="4" id="KW-1185">Reference proteome</keyword>
<feature type="region of interest" description="Disordered" evidence="1">
    <location>
        <begin position="74"/>
        <end position="136"/>
    </location>
</feature>
<keyword evidence="2" id="KW-0812">Transmembrane</keyword>
<protein>
    <recommendedName>
        <fullName evidence="5">Tight adherence protein B</fullName>
    </recommendedName>
</protein>
<dbReference type="AlphaFoldDB" id="A0A917TQ90"/>
<proteinExistence type="predicted"/>
<dbReference type="Proteomes" id="UP000608890">
    <property type="component" value="Unassembled WGS sequence"/>
</dbReference>
<evidence type="ECO:0000313" key="4">
    <source>
        <dbReference type="Proteomes" id="UP000608890"/>
    </source>
</evidence>
<accession>A0A917TQ90</accession>
<feature type="region of interest" description="Disordered" evidence="1">
    <location>
        <begin position="288"/>
        <end position="316"/>
    </location>
</feature>
<keyword evidence="2" id="KW-0472">Membrane</keyword>
<feature type="compositionally biased region" description="Low complexity" evidence="1">
    <location>
        <begin position="85"/>
        <end position="100"/>
    </location>
</feature>
<evidence type="ECO:0000313" key="3">
    <source>
        <dbReference type="EMBL" id="GGM32975.1"/>
    </source>
</evidence>
<dbReference type="PANTHER" id="PTHR35007:SF4">
    <property type="entry name" value="CONSERVED TRANSMEMBRANE PROTEIN-RELATED"/>
    <property type="match status" value="1"/>
</dbReference>
<comment type="caution">
    <text evidence="3">The sequence shown here is derived from an EMBL/GenBank/DDBJ whole genome shotgun (WGS) entry which is preliminary data.</text>
</comment>
<sequence>MSAVHWWALAALGLVVVAARLAHKWLTGGRTRSGRRGADDPLVDWVVALRAAEAPADAPEPGGTACVVVHPRSGPGTPAIGVGPSGTSRPPGWGGSRRPPAAVSGTSAAGNLNLPVRRAPVPSGGASVPGRPGTRSVPPRRVLLLTVVLGAGLGGLLAGAVAAVALGGYGALGARALLRHGAAERAAQASRDRLDQLCALAADLRAGLPVPVAAERLGFTRPAAAASVEARRPGEFAPTAGRTPGSDRVTAHRAAAPGGHVPIDVAGQVVLNGEAVPGCATAPVTGTGLSGEAASSGGRATTEAGTPSGTDALPDRPGRLAQAAVRLADRTGAPLAELVERIEADVRSTDRGLAAAAAQAAGARATAWLLAALPLGGIGLGYGIGVDPLQVLLHTPIGGGCAIGAVALQVVGLLWADRLGTVPTGVG</sequence>
<name>A0A917TQ90_9ACTN</name>
<feature type="transmembrane region" description="Helical" evidence="2">
    <location>
        <begin position="142"/>
        <end position="169"/>
    </location>
</feature>
<evidence type="ECO:0000256" key="2">
    <source>
        <dbReference type="SAM" id="Phobius"/>
    </source>
</evidence>
<feature type="transmembrane region" description="Helical" evidence="2">
    <location>
        <begin position="397"/>
        <end position="416"/>
    </location>
</feature>
<gene>
    <name evidence="3" type="ORF">GCM10011608_16830</name>
</gene>
<dbReference type="PANTHER" id="PTHR35007">
    <property type="entry name" value="INTEGRAL MEMBRANE PROTEIN-RELATED"/>
    <property type="match status" value="1"/>
</dbReference>
<organism evidence="3 4">
    <name type="scientific">Micromonospora sonchi</name>
    <dbReference type="NCBI Taxonomy" id="1763543"/>
    <lineage>
        <taxon>Bacteria</taxon>
        <taxon>Bacillati</taxon>
        <taxon>Actinomycetota</taxon>
        <taxon>Actinomycetes</taxon>
        <taxon>Micromonosporales</taxon>
        <taxon>Micromonosporaceae</taxon>
        <taxon>Micromonospora</taxon>
    </lineage>
</organism>
<reference evidence="3" key="2">
    <citation type="submission" date="2020-09" db="EMBL/GenBank/DDBJ databases">
        <authorList>
            <person name="Sun Q."/>
            <person name="Zhou Y."/>
        </authorList>
    </citation>
    <scope>NUCLEOTIDE SEQUENCE</scope>
    <source>
        <strain evidence="3">CGMCC 4.7312</strain>
    </source>
</reference>
<evidence type="ECO:0008006" key="5">
    <source>
        <dbReference type="Google" id="ProtNLM"/>
    </source>
</evidence>
<reference evidence="3" key="1">
    <citation type="journal article" date="2014" name="Int. J. Syst. Evol. Microbiol.">
        <title>Complete genome sequence of Corynebacterium casei LMG S-19264T (=DSM 44701T), isolated from a smear-ripened cheese.</title>
        <authorList>
            <consortium name="US DOE Joint Genome Institute (JGI-PGF)"/>
            <person name="Walter F."/>
            <person name="Albersmeier A."/>
            <person name="Kalinowski J."/>
            <person name="Ruckert C."/>
        </authorList>
    </citation>
    <scope>NUCLEOTIDE SEQUENCE</scope>
    <source>
        <strain evidence="3">CGMCC 4.7312</strain>
    </source>
</reference>
<feature type="transmembrane region" description="Helical" evidence="2">
    <location>
        <begin position="367"/>
        <end position="385"/>
    </location>
</feature>
<evidence type="ECO:0000256" key="1">
    <source>
        <dbReference type="SAM" id="MobiDB-lite"/>
    </source>
</evidence>
<dbReference type="RefSeq" id="WP_308424557.1">
    <property type="nucleotide sequence ID" value="NZ_BMNB01000006.1"/>
</dbReference>
<keyword evidence="2" id="KW-1133">Transmembrane helix</keyword>